<dbReference type="AlphaFoldDB" id="A0A0A9AE09"/>
<dbReference type="EMBL" id="GBRH01248519">
    <property type="protein sequence ID" value="JAD49376.1"/>
    <property type="molecule type" value="Transcribed_RNA"/>
</dbReference>
<proteinExistence type="predicted"/>
<sequence>MSVYKLALQLVISMNAVAQLMMICI</sequence>
<name>A0A0A9AE09_ARUDO</name>
<organism evidence="1">
    <name type="scientific">Arundo donax</name>
    <name type="common">Giant reed</name>
    <name type="synonym">Donax arundinaceus</name>
    <dbReference type="NCBI Taxonomy" id="35708"/>
    <lineage>
        <taxon>Eukaryota</taxon>
        <taxon>Viridiplantae</taxon>
        <taxon>Streptophyta</taxon>
        <taxon>Embryophyta</taxon>
        <taxon>Tracheophyta</taxon>
        <taxon>Spermatophyta</taxon>
        <taxon>Magnoliopsida</taxon>
        <taxon>Liliopsida</taxon>
        <taxon>Poales</taxon>
        <taxon>Poaceae</taxon>
        <taxon>PACMAD clade</taxon>
        <taxon>Arundinoideae</taxon>
        <taxon>Arundineae</taxon>
        <taxon>Arundo</taxon>
    </lineage>
</organism>
<reference evidence="1" key="1">
    <citation type="submission" date="2014-09" db="EMBL/GenBank/DDBJ databases">
        <authorList>
            <person name="Magalhaes I.L.F."/>
            <person name="Oliveira U."/>
            <person name="Santos F.R."/>
            <person name="Vidigal T.H.D.A."/>
            <person name="Brescovit A.D."/>
            <person name="Santos A.J."/>
        </authorList>
    </citation>
    <scope>NUCLEOTIDE SEQUENCE</scope>
    <source>
        <tissue evidence="1">Shoot tissue taken approximately 20 cm above the soil surface</tissue>
    </source>
</reference>
<accession>A0A0A9AE09</accession>
<reference evidence="1" key="2">
    <citation type="journal article" date="2015" name="Data Brief">
        <title>Shoot transcriptome of the giant reed, Arundo donax.</title>
        <authorList>
            <person name="Barrero R.A."/>
            <person name="Guerrero F.D."/>
            <person name="Moolhuijzen P."/>
            <person name="Goolsby J.A."/>
            <person name="Tidwell J."/>
            <person name="Bellgard S.E."/>
            <person name="Bellgard M.I."/>
        </authorList>
    </citation>
    <scope>NUCLEOTIDE SEQUENCE</scope>
    <source>
        <tissue evidence="1">Shoot tissue taken approximately 20 cm above the soil surface</tissue>
    </source>
</reference>
<evidence type="ECO:0000313" key="1">
    <source>
        <dbReference type="EMBL" id="JAD49376.1"/>
    </source>
</evidence>
<protein>
    <submittedName>
        <fullName evidence="1">Uncharacterized protein</fullName>
    </submittedName>
</protein>